<gene>
    <name evidence="3" type="ORF">GP473_06635</name>
</gene>
<feature type="region of interest" description="Disordered" evidence="1">
    <location>
        <begin position="66"/>
        <end position="115"/>
    </location>
</feature>
<dbReference type="GO" id="GO:0046081">
    <property type="term" value="P:dUTP catabolic process"/>
    <property type="evidence" value="ECO:0007669"/>
    <property type="project" value="TreeGrafter"/>
</dbReference>
<dbReference type="KEGG" id="cans:GP473_06635"/>
<proteinExistence type="predicted"/>
<feature type="domain" description="NTP pyrophosphohydrolase MazG-like" evidence="2">
    <location>
        <begin position="121"/>
        <end position="169"/>
    </location>
</feature>
<dbReference type="GO" id="GO:0046061">
    <property type="term" value="P:dATP catabolic process"/>
    <property type="evidence" value="ECO:0007669"/>
    <property type="project" value="TreeGrafter"/>
</dbReference>
<dbReference type="PANTHER" id="PTHR30522">
    <property type="entry name" value="NUCLEOSIDE TRIPHOSPHATE PYROPHOSPHOHYDROLASE"/>
    <property type="match status" value="1"/>
</dbReference>
<dbReference type="GO" id="GO:0047429">
    <property type="term" value="F:nucleoside triphosphate diphosphatase activity"/>
    <property type="evidence" value="ECO:0007669"/>
    <property type="project" value="TreeGrafter"/>
</dbReference>
<dbReference type="Gene3D" id="1.10.287.1080">
    <property type="entry name" value="MazG-like"/>
    <property type="match status" value="1"/>
</dbReference>
<reference evidence="3 4" key="1">
    <citation type="submission" date="2019-12" db="EMBL/GenBank/DDBJ databases">
        <title>Corynebacterium sp. nov., isolated from feces of the Anser Albifrons in China.</title>
        <authorList>
            <person name="Liu Q."/>
        </authorList>
    </citation>
    <scope>NUCLEOTIDE SEQUENCE [LARGE SCALE GENOMIC DNA]</scope>
    <source>
        <strain evidence="3 4">23H37-10</strain>
    </source>
</reference>
<feature type="compositionally biased region" description="Low complexity" evidence="1">
    <location>
        <begin position="236"/>
        <end position="249"/>
    </location>
</feature>
<dbReference type="EMBL" id="CP046883">
    <property type="protein sequence ID" value="QNH96995.1"/>
    <property type="molecule type" value="Genomic_DNA"/>
</dbReference>
<dbReference type="SUPFAM" id="SSF101386">
    <property type="entry name" value="all-alpha NTP pyrophosphatases"/>
    <property type="match status" value="1"/>
</dbReference>
<feature type="region of interest" description="Disordered" evidence="1">
    <location>
        <begin position="221"/>
        <end position="250"/>
    </location>
</feature>
<dbReference type="InterPro" id="IPR011551">
    <property type="entry name" value="NTP_PyrPHydrolase_MazG"/>
</dbReference>
<evidence type="ECO:0000256" key="1">
    <source>
        <dbReference type="SAM" id="MobiDB-lite"/>
    </source>
</evidence>
<protein>
    <recommendedName>
        <fullName evidence="2">NTP pyrophosphohydrolase MazG-like domain-containing protein</fullName>
    </recommendedName>
</protein>
<evidence type="ECO:0000313" key="4">
    <source>
        <dbReference type="Proteomes" id="UP000515275"/>
    </source>
</evidence>
<evidence type="ECO:0000313" key="3">
    <source>
        <dbReference type="EMBL" id="QNH96995.1"/>
    </source>
</evidence>
<dbReference type="GO" id="GO:0046076">
    <property type="term" value="P:dTTP catabolic process"/>
    <property type="evidence" value="ECO:0007669"/>
    <property type="project" value="TreeGrafter"/>
</dbReference>
<dbReference type="PANTHER" id="PTHR30522:SF0">
    <property type="entry name" value="NUCLEOSIDE TRIPHOSPHATE PYROPHOSPHOHYDROLASE"/>
    <property type="match status" value="1"/>
</dbReference>
<dbReference type="Pfam" id="PF03819">
    <property type="entry name" value="MazG"/>
    <property type="match status" value="1"/>
</dbReference>
<organism evidence="3 4">
    <name type="scientific">Corynebacterium anserum</name>
    <dbReference type="NCBI Taxonomy" id="2684406"/>
    <lineage>
        <taxon>Bacteria</taxon>
        <taxon>Bacillati</taxon>
        <taxon>Actinomycetota</taxon>
        <taxon>Actinomycetes</taxon>
        <taxon>Mycobacteriales</taxon>
        <taxon>Corynebacteriaceae</taxon>
        <taxon>Corynebacterium</taxon>
    </lineage>
</organism>
<accession>A0A7G7YR75</accession>
<dbReference type="Proteomes" id="UP000515275">
    <property type="component" value="Chromosome"/>
</dbReference>
<sequence length="309" mass="34238">MRRTQRTEVPASVMDEVEDAVALMARAHRQGEWEQSMTHSSLIPFLREETEELARIVDVIEHSVQTKAKDEGEQNVDAEAQGAEAKKITATDTAGSDGESQQDADNGTSSDDRGDVPQWLEQELCMELSDVLLQVLFHAEIANRRGAFDIGHVAGAFVAKLRSRAPYLFESVERQVPKTEQDRLWEEGKKREREEREKSLGADGPAYVELINAKDDVSEGAREHAGALAKQKTANSVQQSVASSSGESGLQAAENVIRDARKLGLSDSEIPMDIRYPLVGLEMDKPGEADRRLKDAVQNFREALKKIQN</sequence>
<keyword evidence="4" id="KW-1185">Reference proteome</keyword>
<dbReference type="AlphaFoldDB" id="A0A7G7YR75"/>
<dbReference type="GO" id="GO:0006203">
    <property type="term" value="P:dGTP catabolic process"/>
    <property type="evidence" value="ECO:0007669"/>
    <property type="project" value="TreeGrafter"/>
</dbReference>
<name>A0A7G7YR75_9CORY</name>
<feature type="region of interest" description="Disordered" evidence="1">
    <location>
        <begin position="176"/>
        <end position="202"/>
    </location>
</feature>
<feature type="compositionally biased region" description="Polar residues" evidence="1">
    <location>
        <begin position="90"/>
        <end position="109"/>
    </location>
</feature>
<dbReference type="GO" id="GO:0046052">
    <property type="term" value="P:UTP catabolic process"/>
    <property type="evidence" value="ECO:0007669"/>
    <property type="project" value="TreeGrafter"/>
</dbReference>
<dbReference type="GO" id="GO:0046047">
    <property type="term" value="P:TTP catabolic process"/>
    <property type="evidence" value="ECO:0007669"/>
    <property type="project" value="TreeGrafter"/>
</dbReference>
<dbReference type="InterPro" id="IPR004518">
    <property type="entry name" value="MazG-like_dom"/>
</dbReference>
<evidence type="ECO:0000259" key="2">
    <source>
        <dbReference type="Pfam" id="PF03819"/>
    </source>
</evidence>
<feature type="compositionally biased region" description="Basic and acidic residues" evidence="1">
    <location>
        <begin position="176"/>
        <end position="200"/>
    </location>
</feature>